<organism evidence="2 3">
    <name type="scientific">Coprococcus comes</name>
    <dbReference type="NCBI Taxonomy" id="410072"/>
    <lineage>
        <taxon>Bacteria</taxon>
        <taxon>Bacillati</taxon>
        <taxon>Bacillota</taxon>
        <taxon>Clostridia</taxon>
        <taxon>Lachnospirales</taxon>
        <taxon>Lachnospiraceae</taxon>
        <taxon>Coprococcus</taxon>
    </lineage>
</organism>
<dbReference type="Proteomes" id="UP000095727">
    <property type="component" value="Unassembled WGS sequence"/>
</dbReference>
<proteinExistence type="predicted"/>
<evidence type="ECO:0000313" key="3">
    <source>
        <dbReference type="Proteomes" id="UP000095362"/>
    </source>
</evidence>
<gene>
    <name evidence="2" type="ORF">ERS852481_00083</name>
    <name evidence="1" type="ORF">ERS852574_00124</name>
</gene>
<dbReference type="AlphaFoldDB" id="A0A174AK70"/>
<name>A0A174AK70_9FIRM</name>
<dbReference type="EMBL" id="CYXR01000001">
    <property type="protein sequence ID" value="CUM70140.1"/>
    <property type="molecule type" value="Genomic_DNA"/>
</dbReference>
<dbReference type="Proteomes" id="UP000095362">
    <property type="component" value="Unassembled WGS sequence"/>
</dbReference>
<sequence>MLLLNKTVKTVQYPTCISFIENKNKKIDRNYRNDYL</sequence>
<protein>
    <submittedName>
        <fullName evidence="2">Uncharacterized protein</fullName>
    </submittedName>
</protein>
<evidence type="ECO:0000313" key="1">
    <source>
        <dbReference type="EMBL" id="CUM70140.1"/>
    </source>
</evidence>
<accession>A0A174AK70</accession>
<evidence type="ECO:0000313" key="4">
    <source>
        <dbReference type="Proteomes" id="UP000095727"/>
    </source>
</evidence>
<reference evidence="3 4" key="1">
    <citation type="submission" date="2015-09" db="EMBL/GenBank/DDBJ databases">
        <authorList>
            <consortium name="Pathogen Informatics"/>
        </authorList>
    </citation>
    <scope>NUCLEOTIDE SEQUENCE [LARGE SCALE GENOMIC DNA]</scope>
    <source>
        <strain evidence="2 3">2789STDY5834866</strain>
        <strain evidence="1 4">2789STDY5834962</strain>
    </source>
</reference>
<dbReference type="EMBL" id="CYZK01000001">
    <property type="protein sequence ID" value="CUN40775.1"/>
    <property type="molecule type" value="Genomic_DNA"/>
</dbReference>
<evidence type="ECO:0000313" key="2">
    <source>
        <dbReference type="EMBL" id="CUN40775.1"/>
    </source>
</evidence>